<gene>
    <name evidence="3" type="ORF">POCULU_LOCUS6115</name>
</gene>
<dbReference type="InterPro" id="IPR011333">
    <property type="entry name" value="SKP1/BTB/POZ_sf"/>
</dbReference>
<dbReference type="AlphaFoldDB" id="A0A9N9BS77"/>
<evidence type="ECO:0000259" key="2">
    <source>
        <dbReference type="PROSITE" id="PS51886"/>
    </source>
</evidence>
<dbReference type="OrthoDB" id="6359816at2759"/>
<evidence type="ECO:0000313" key="4">
    <source>
        <dbReference type="Proteomes" id="UP000789572"/>
    </source>
</evidence>
<dbReference type="EMBL" id="CAJVPJ010001063">
    <property type="protein sequence ID" value="CAG8573484.1"/>
    <property type="molecule type" value="Genomic_DNA"/>
</dbReference>
<protein>
    <submittedName>
        <fullName evidence="3">2877_t:CDS:1</fullName>
    </submittedName>
</protein>
<accession>A0A9N9BS77</accession>
<comment type="caution">
    <text evidence="3">The sequence shown here is derived from an EMBL/GenBank/DDBJ whole genome shotgun (WGS) entry which is preliminary data.</text>
</comment>
<dbReference type="Pfam" id="PF00651">
    <property type="entry name" value="BTB"/>
    <property type="match status" value="1"/>
</dbReference>
<proteinExistence type="predicted"/>
<dbReference type="InterPro" id="IPR051481">
    <property type="entry name" value="BTB-POZ/Galectin-3-binding"/>
</dbReference>
<dbReference type="InterPro" id="IPR006571">
    <property type="entry name" value="TLDc_dom"/>
</dbReference>
<dbReference type="PROSITE" id="PS51886">
    <property type="entry name" value="TLDC"/>
    <property type="match status" value="1"/>
</dbReference>
<dbReference type="PROSITE" id="PS50097">
    <property type="entry name" value="BTB"/>
    <property type="match status" value="1"/>
</dbReference>
<keyword evidence="4" id="KW-1185">Reference proteome</keyword>
<name>A0A9N9BS77_9GLOM</name>
<dbReference type="PANTHER" id="PTHR24410">
    <property type="entry name" value="HL07962P-RELATED"/>
    <property type="match status" value="1"/>
</dbReference>
<sequence>MSKNCYAQFSNNFLKLFETGNNFDLILHAGDQKDRKEFKVHTQILCAQSTYFQAALSKKWLKKKGDCYIFEKTNIEADVFEIILRYLYTGEMNIKNCDVPQILKLLVATDELGLVDFLQFARNYLLESKDTFIIEQPGRVLESIFRLESCKKLRLLCINAICNNYASIFDDANRYLTLEKDIFALLLQQDNLCMKEVELWKYVLRWGKSRHPELKPSPTEWSTDDVNLMKKTLAGLIEHVRFFTMSAEEYYDEIRPYKKLFSKELREKMLQFITIPSRKPNDVCTMARPRARLLDSKLVGHSIAAHIAGWIDSRKTAYAKIPYEFTLIYRASRDGFDDIKFRNMCSNQGPTIVIAKLVDHPNIFGGYNPSQWPAYSRPYGLYSVVPEGVCTCICEVDDGSFIFEMSDGKSTKEARIGRLNPERGYHNNRYYHSTGPAFGSNFYILGRAWYSNTSKCNCYAMVCSITSGTLEEYEVFTVKKNN</sequence>
<evidence type="ECO:0000313" key="3">
    <source>
        <dbReference type="EMBL" id="CAG8573484.1"/>
    </source>
</evidence>
<feature type="domain" description="TLDc" evidence="2">
    <location>
        <begin position="297"/>
        <end position="482"/>
    </location>
</feature>
<dbReference type="Gene3D" id="3.30.710.10">
    <property type="entry name" value="Potassium Channel Kv1.1, Chain A"/>
    <property type="match status" value="1"/>
</dbReference>
<reference evidence="3" key="1">
    <citation type="submission" date="2021-06" db="EMBL/GenBank/DDBJ databases">
        <authorList>
            <person name="Kallberg Y."/>
            <person name="Tangrot J."/>
            <person name="Rosling A."/>
        </authorList>
    </citation>
    <scope>NUCLEOTIDE SEQUENCE</scope>
    <source>
        <strain evidence="3">IA702</strain>
    </source>
</reference>
<dbReference type="Pfam" id="PF07534">
    <property type="entry name" value="TLD"/>
    <property type="match status" value="1"/>
</dbReference>
<organism evidence="3 4">
    <name type="scientific">Paraglomus occultum</name>
    <dbReference type="NCBI Taxonomy" id="144539"/>
    <lineage>
        <taxon>Eukaryota</taxon>
        <taxon>Fungi</taxon>
        <taxon>Fungi incertae sedis</taxon>
        <taxon>Mucoromycota</taxon>
        <taxon>Glomeromycotina</taxon>
        <taxon>Glomeromycetes</taxon>
        <taxon>Paraglomerales</taxon>
        <taxon>Paraglomeraceae</taxon>
        <taxon>Paraglomus</taxon>
    </lineage>
</organism>
<dbReference type="PANTHER" id="PTHR24410:SF23">
    <property type="entry name" value="BTB DOMAIN-CONTAINING PROTEIN-RELATED"/>
    <property type="match status" value="1"/>
</dbReference>
<dbReference type="InterPro" id="IPR000210">
    <property type="entry name" value="BTB/POZ_dom"/>
</dbReference>
<dbReference type="CDD" id="cd18186">
    <property type="entry name" value="BTB_POZ_ZBTB_KLHL-like"/>
    <property type="match status" value="1"/>
</dbReference>
<evidence type="ECO:0000259" key="1">
    <source>
        <dbReference type="PROSITE" id="PS50097"/>
    </source>
</evidence>
<dbReference type="Proteomes" id="UP000789572">
    <property type="component" value="Unassembled WGS sequence"/>
</dbReference>
<dbReference type="SUPFAM" id="SSF54695">
    <property type="entry name" value="POZ domain"/>
    <property type="match status" value="1"/>
</dbReference>
<dbReference type="SMART" id="SM00225">
    <property type="entry name" value="BTB"/>
    <property type="match status" value="1"/>
</dbReference>
<feature type="domain" description="BTB" evidence="1">
    <location>
        <begin position="23"/>
        <end position="96"/>
    </location>
</feature>
<dbReference type="Gene3D" id="1.25.40.420">
    <property type="match status" value="1"/>
</dbReference>